<evidence type="ECO:0000313" key="2">
    <source>
        <dbReference type="Proteomes" id="UP000315295"/>
    </source>
</evidence>
<accession>A0A540NB64</accession>
<keyword evidence="2" id="KW-1185">Reference proteome</keyword>
<comment type="caution">
    <text evidence="1">The sequence shown here is derived from an EMBL/GenBank/DDBJ whole genome shotgun (WGS) entry which is preliminary data.</text>
</comment>
<gene>
    <name evidence="1" type="ORF">C1H46_006061</name>
</gene>
<proteinExistence type="predicted"/>
<protein>
    <submittedName>
        <fullName evidence="1">Uncharacterized protein</fullName>
    </submittedName>
</protein>
<dbReference type="EMBL" id="VIEB01000073">
    <property type="protein sequence ID" value="TQE08279.1"/>
    <property type="molecule type" value="Genomic_DNA"/>
</dbReference>
<dbReference type="Proteomes" id="UP000315295">
    <property type="component" value="Unassembled WGS sequence"/>
</dbReference>
<evidence type="ECO:0000313" key="1">
    <source>
        <dbReference type="EMBL" id="TQE08279.1"/>
    </source>
</evidence>
<name>A0A540NB64_MALBA</name>
<organism evidence="1 2">
    <name type="scientific">Malus baccata</name>
    <name type="common">Siberian crab apple</name>
    <name type="synonym">Pyrus baccata</name>
    <dbReference type="NCBI Taxonomy" id="106549"/>
    <lineage>
        <taxon>Eukaryota</taxon>
        <taxon>Viridiplantae</taxon>
        <taxon>Streptophyta</taxon>
        <taxon>Embryophyta</taxon>
        <taxon>Tracheophyta</taxon>
        <taxon>Spermatophyta</taxon>
        <taxon>Magnoliopsida</taxon>
        <taxon>eudicotyledons</taxon>
        <taxon>Gunneridae</taxon>
        <taxon>Pentapetalae</taxon>
        <taxon>rosids</taxon>
        <taxon>fabids</taxon>
        <taxon>Rosales</taxon>
        <taxon>Rosaceae</taxon>
        <taxon>Amygdaloideae</taxon>
        <taxon>Maleae</taxon>
        <taxon>Malus</taxon>
    </lineage>
</organism>
<sequence length="55" mass="6197">MAAPMDTAETTPLFSTLIDSIYRSIDEPTIEISVPVLRNSMVDFEIKNSRNSHQN</sequence>
<reference evidence="1 2" key="1">
    <citation type="journal article" date="2019" name="G3 (Bethesda)">
        <title>Sequencing of a Wild Apple (Malus baccata) Genome Unravels the Differences Between Cultivated and Wild Apple Species Regarding Disease Resistance and Cold Tolerance.</title>
        <authorList>
            <person name="Chen X."/>
        </authorList>
    </citation>
    <scope>NUCLEOTIDE SEQUENCE [LARGE SCALE GENOMIC DNA]</scope>
    <source>
        <strain evidence="2">cv. Shandingzi</strain>
        <tissue evidence="1">Leaves</tissue>
    </source>
</reference>
<dbReference type="AlphaFoldDB" id="A0A540NB64"/>